<name>A0A0D2K0S4_9CHLO</name>
<evidence type="ECO:0000259" key="4">
    <source>
        <dbReference type="PROSITE" id="PS52035"/>
    </source>
</evidence>
<gene>
    <name evidence="5" type="ORF">MNEG_3740</name>
</gene>
<dbReference type="RefSeq" id="XP_013903232.1">
    <property type="nucleotide sequence ID" value="XM_014047778.1"/>
</dbReference>
<evidence type="ECO:0000256" key="3">
    <source>
        <dbReference type="SAM" id="SignalP"/>
    </source>
</evidence>
<comment type="similarity">
    <text evidence="1 2">Belongs to the peptidase M14 family.</text>
</comment>
<dbReference type="GO" id="GO:0005615">
    <property type="term" value="C:extracellular space"/>
    <property type="evidence" value="ECO:0007669"/>
    <property type="project" value="TreeGrafter"/>
</dbReference>
<dbReference type="GeneID" id="25736618"/>
<evidence type="ECO:0000256" key="1">
    <source>
        <dbReference type="ARBA" id="ARBA00005988"/>
    </source>
</evidence>
<dbReference type="GO" id="GO:0008270">
    <property type="term" value="F:zinc ion binding"/>
    <property type="evidence" value="ECO:0007669"/>
    <property type="project" value="InterPro"/>
</dbReference>
<dbReference type="MEROPS" id="M14.A02"/>
<keyword evidence="3" id="KW-0732">Signal</keyword>
<keyword evidence="6" id="KW-1185">Reference proteome</keyword>
<dbReference type="InterPro" id="IPR000834">
    <property type="entry name" value="Peptidase_M14"/>
</dbReference>
<evidence type="ECO:0000313" key="5">
    <source>
        <dbReference type="EMBL" id="KIZ04213.1"/>
    </source>
</evidence>
<dbReference type="SUPFAM" id="SSF53187">
    <property type="entry name" value="Zn-dependent exopeptidases"/>
    <property type="match status" value="1"/>
</dbReference>
<comment type="caution">
    <text evidence="2">Lacks conserved residue(s) required for the propagation of feature annotation.</text>
</comment>
<dbReference type="Proteomes" id="UP000054498">
    <property type="component" value="Unassembled WGS sequence"/>
</dbReference>
<evidence type="ECO:0000313" key="6">
    <source>
        <dbReference type="Proteomes" id="UP000054498"/>
    </source>
</evidence>
<dbReference type="InterPro" id="IPR050753">
    <property type="entry name" value="Peptidase_M14_domain"/>
</dbReference>
<feature type="signal peptide" evidence="3">
    <location>
        <begin position="1"/>
        <end position="29"/>
    </location>
</feature>
<dbReference type="PANTHER" id="PTHR11532">
    <property type="entry name" value="PROTEASE M14 CARBOXYPEPTIDASE"/>
    <property type="match status" value="1"/>
</dbReference>
<dbReference type="EMBL" id="KK100705">
    <property type="protein sequence ID" value="KIZ04213.1"/>
    <property type="molecule type" value="Genomic_DNA"/>
</dbReference>
<dbReference type="KEGG" id="mng:MNEG_3740"/>
<dbReference type="OrthoDB" id="10249045at2759"/>
<dbReference type="PRINTS" id="PR00765">
    <property type="entry name" value="CRBOXYPTASEA"/>
</dbReference>
<dbReference type="Pfam" id="PF00246">
    <property type="entry name" value="Peptidase_M14"/>
    <property type="match status" value="1"/>
</dbReference>
<dbReference type="GO" id="GO:0004181">
    <property type="term" value="F:metallocarboxypeptidase activity"/>
    <property type="evidence" value="ECO:0007669"/>
    <property type="project" value="InterPro"/>
</dbReference>
<accession>A0A0D2K0S4</accession>
<dbReference type="GO" id="GO:0016485">
    <property type="term" value="P:protein processing"/>
    <property type="evidence" value="ECO:0007669"/>
    <property type="project" value="TreeGrafter"/>
</dbReference>
<protein>
    <recommendedName>
        <fullName evidence="4">Peptidase M14 domain-containing protein</fullName>
    </recommendedName>
</protein>
<reference evidence="5 6" key="1">
    <citation type="journal article" date="2013" name="BMC Genomics">
        <title>Reconstruction of the lipid metabolism for the microalga Monoraphidium neglectum from its genome sequence reveals characteristics suitable for biofuel production.</title>
        <authorList>
            <person name="Bogen C."/>
            <person name="Al-Dilaimi A."/>
            <person name="Albersmeier A."/>
            <person name="Wichmann J."/>
            <person name="Grundmann M."/>
            <person name="Rupp O."/>
            <person name="Lauersen K.J."/>
            <person name="Blifernez-Klassen O."/>
            <person name="Kalinowski J."/>
            <person name="Goesmann A."/>
            <person name="Mussgnug J.H."/>
            <person name="Kruse O."/>
        </authorList>
    </citation>
    <scope>NUCLEOTIDE SEQUENCE [LARGE SCALE GENOMIC DNA]</scope>
    <source>
        <strain evidence="5 6">SAG 48.87</strain>
    </source>
</reference>
<organism evidence="5 6">
    <name type="scientific">Monoraphidium neglectum</name>
    <dbReference type="NCBI Taxonomy" id="145388"/>
    <lineage>
        <taxon>Eukaryota</taxon>
        <taxon>Viridiplantae</taxon>
        <taxon>Chlorophyta</taxon>
        <taxon>core chlorophytes</taxon>
        <taxon>Chlorophyceae</taxon>
        <taxon>CS clade</taxon>
        <taxon>Sphaeropleales</taxon>
        <taxon>Selenastraceae</taxon>
        <taxon>Monoraphidium</taxon>
    </lineage>
</organism>
<dbReference type="PROSITE" id="PS52035">
    <property type="entry name" value="PEPTIDASE_M14"/>
    <property type="match status" value="1"/>
</dbReference>
<feature type="domain" description="Peptidase M14" evidence="4">
    <location>
        <begin position="49"/>
        <end position="240"/>
    </location>
</feature>
<dbReference type="STRING" id="145388.A0A0D2K0S4"/>
<dbReference type="PANTHER" id="PTHR11532:SF57">
    <property type="entry name" value="CARBOXYPEPTIDASE D, B"/>
    <property type="match status" value="1"/>
</dbReference>
<dbReference type="Gene3D" id="3.40.630.10">
    <property type="entry name" value="Zn peptidases"/>
    <property type="match status" value="1"/>
</dbReference>
<dbReference type="GO" id="GO:0006518">
    <property type="term" value="P:peptide metabolic process"/>
    <property type="evidence" value="ECO:0007669"/>
    <property type="project" value="TreeGrafter"/>
</dbReference>
<sequence length="240" mass="26115">MKTYKDSRCKLSLVVAWLVLLAAAGTAAAQKQAVDTGSRGRLSDQLLKTYLSNEQLAAWIDEFVDKCSSISRKFSIGKSVQGLDLWGIELSDKPGVEEAEPKFKYIANMHGDEPSGRMLLPMLAEWLCANNGKDARATRLLRDAHLFIIPTLNPDGFALHRRANSKNIDINRNFPDPIIYKGRDLSKPLDTAAPETIAIMNFTRNGHFTASANLHEGAIVGGAGGGLAFVCVWGGVNITC</sequence>
<evidence type="ECO:0000256" key="2">
    <source>
        <dbReference type="PROSITE-ProRule" id="PRU01379"/>
    </source>
</evidence>
<dbReference type="SMART" id="SM00631">
    <property type="entry name" value="Zn_pept"/>
    <property type="match status" value="1"/>
</dbReference>
<dbReference type="AlphaFoldDB" id="A0A0D2K0S4"/>
<feature type="chain" id="PRO_5002256501" description="Peptidase M14 domain-containing protein" evidence="3">
    <location>
        <begin position="30"/>
        <end position="240"/>
    </location>
</feature>
<proteinExistence type="inferred from homology"/>